<keyword evidence="2" id="KW-1133">Transmembrane helix</keyword>
<name>A0A1W1CBL6_9ZZZZ</name>
<dbReference type="AlphaFoldDB" id="A0A1W1CBL6"/>
<feature type="region of interest" description="Disordered" evidence="1">
    <location>
        <begin position="216"/>
        <end position="273"/>
    </location>
</feature>
<feature type="compositionally biased region" description="Acidic residues" evidence="1">
    <location>
        <begin position="225"/>
        <end position="245"/>
    </location>
</feature>
<evidence type="ECO:0000256" key="1">
    <source>
        <dbReference type="SAM" id="MobiDB-lite"/>
    </source>
</evidence>
<sequence>MRQILLSIAILLLLVGCDQGDTKTVNIFDPYHKMTSNSLSSDNKIRKSREDRAAERDRAIELAKLKSEENLKLAQIEAKTKEKVKQIEAEATKLKVMSEKEVNLENQKIQKAIAFLREKTTLDTKDRDVYINQITIIAAISMLILILLVYYIIQHKKRALELKIQEEKLKHEAYMQASAHQHEKITRVLEIIADKDTDEYIKSELITIIKEQPQEQPLISYTPDESNEIGEETKDDDSIDIEEAPSIDVNSSDDTKESDDSSRDAKSGSDETR</sequence>
<organism evidence="3">
    <name type="scientific">hydrothermal vent metagenome</name>
    <dbReference type="NCBI Taxonomy" id="652676"/>
    <lineage>
        <taxon>unclassified sequences</taxon>
        <taxon>metagenomes</taxon>
        <taxon>ecological metagenomes</taxon>
    </lineage>
</organism>
<evidence type="ECO:0000256" key="2">
    <source>
        <dbReference type="SAM" id="Phobius"/>
    </source>
</evidence>
<reference evidence="3" key="1">
    <citation type="submission" date="2016-10" db="EMBL/GenBank/DDBJ databases">
        <authorList>
            <person name="de Groot N.N."/>
        </authorList>
    </citation>
    <scope>NUCLEOTIDE SEQUENCE</scope>
</reference>
<feature type="compositionally biased region" description="Basic and acidic residues" evidence="1">
    <location>
        <begin position="253"/>
        <end position="273"/>
    </location>
</feature>
<dbReference type="PROSITE" id="PS51257">
    <property type="entry name" value="PROKAR_LIPOPROTEIN"/>
    <property type="match status" value="1"/>
</dbReference>
<feature type="transmembrane region" description="Helical" evidence="2">
    <location>
        <begin position="130"/>
        <end position="153"/>
    </location>
</feature>
<protein>
    <submittedName>
        <fullName evidence="3">Uncharacterized protein</fullName>
    </submittedName>
</protein>
<dbReference type="EMBL" id="FPHC01000067">
    <property type="protein sequence ID" value="SFV63149.1"/>
    <property type="molecule type" value="Genomic_DNA"/>
</dbReference>
<proteinExistence type="predicted"/>
<evidence type="ECO:0000313" key="3">
    <source>
        <dbReference type="EMBL" id="SFV63149.1"/>
    </source>
</evidence>
<gene>
    <name evidence="3" type="ORF">MNB_SV-6-567</name>
</gene>
<keyword evidence="2" id="KW-0812">Transmembrane</keyword>
<keyword evidence="2" id="KW-0472">Membrane</keyword>
<accession>A0A1W1CBL6</accession>